<comment type="similarity">
    <text evidence="1 8 9">Belongs to the universal ribosomal protein uS3 family.</text>
</comment>
<dbReference type="InterPro" id="IPR036419">
    <property type="entry name" value="Ribosomal_S3_C_sf"/>
</dbReference>
<dbReference type="InterPro" id="IPR005704">
    <property type="entry name" value="Ribosomal_uS3_bac-typ"/>
</dbReference>
<dbReference type="InterPro" id="IPR057258">
    <property type="entry name" value="Ribosomal_uS3"/>
</dbReference>
<dbReference type="PANTHER" id="PTHR11760">
    <property type="entry name" value="30S/40S RIBOSOMAL PROTEIN S3"/>
    <property type="match status" value="1"/>
</dbReference>
<dbReference type="Gene3D" id="3.30.300.20">
    <property type="match status" value="1"/>
</dbReference>
<dbReference type="SMART" id="SM00322">
    <property type="entry name" value="KH"/>
    <property type="match status" value="1"/>
</dbReference>
<evidence type="ECO:0000256" key="1">
    <source>
        <dbReference type="ARBA" id="ARBA00010761"/>
    </source>
</evidence>
<proteinExistence type="inferred from homology"/>
<dbReference type="AlphaFoldDB" id="A0A0H4T3P9"/>
<dbReference type="EMBL" id="KT006963">
    <property type="protein sequence ID" value="AKQ01360.1"/>
    <property type="molecule type" value="Genomic_DNA"/>
</dbReference>
<dbReference type="InterPro" id="IPR004044">
    <property type="entry name" value="KH_dom_type_2"/>
</dbReference>
<name>A0A0H4T3P9_9CHLR</name>
<evidence type="ECO:0000256" key="2">
    <source>
        <dbReference type="ARBA" id="ARBA00022730"/>
    </source>
</evidence>
<evidence type="ECO:0000256" key="7">
    <source>
        <dbReference type="ARBA" id="ARBA00035257"/>
    </source>
</evidence>
<comment type="function">
    <text evidence="6 8">Binds the lower part of the 30S subunit head. Binds mRNA in the 70S ribosome, positioning it for translation.</text>
</comment>
<keyword evidence="4 8" id="KW-0689">Ribosomal protein</keyword>
<reference evidence="12" key="1">
    <citation type="journal article" date="2015" name="ISME J.">
        <title>Aquifer environment selects for microbial species cohorts in sediment and groundwater.</title>
        <authorList>
            <person name="Hug L.A."/>
            <person name="Thomas B.C."/>
            <person name="Brown C.T."/>
            <person name="Frischkorn K.R."/>
            <person name="Williams K.H."/>
            <person name="Tringe S.G."/>
            <person name="Banfield J.F."/>
        </authorList>
    </citation>
    <scope>NUCLEOTIDE SEQUENCE</scope>
</reference>
<dbReference type="PROSITE" id="PS50823">
    <property type="entry name" value="KH_TYPE_2"/>
    <property type="match status" value="1"/>
</dbReference>
<feature type="coiled-coil region" evidence="10">
    <location>
        <begin position="77"/>
        <end position="104"/>
    </location>
</feature>
<comment type="subunit">
    <text evidence="8">Part of the 30S ribosomal subunit. Forms a tight complex with proteins S10 and S14.</text>
</comment>
<evidence type="ECO:0000256" key="6">
    <source>
        <dbReference type="ARBA" id="ARBA00024998"/>
    </source>
</evidence>
<dbReference type="GO" id="GO:0022627">
    <property type="term" value="C:cytosolic small ribosomal subunit"/>
    <property type="evidence" value="ECO:0007669"/>
    <property type="project" value="TreeGrafter"/>
</dbReference>
<keyword evidence="3 8" id="KW-0694">RNA-binding</keyword>
<evidence type="ECO:0000256" key="5">
    <source>
        <dbReference type="ARBA" id="ARBA00023274"/>
    </source>
</evidence>
<dbReference type="GO" id="GO:0019843">
    <property type="term" value="F:rRNA binding"/>
    <property type="evidence" value="ECO:0007669"/>
    <property type="project" value="UniProtKB-UniRule"/>
</dbReference>
<accession>A0A0H4T3P9</accession>
<evidence type="ECO:0000256" key="8">
    <source>
        <dbReference type="HAMAP-Rule" id="MF_01309"/>
    </source>
</evidence>
<evidence type="ECO:0000256" key="3">
    <source>
        <dbReference type="ARBA" id="ARBA00022884"/>
    </source>
</evidence>
<dbReference type="PANTHER" id="PTHR11760:SF19">
    <property type="entry name" value="SMALL RIBOSOMAL SUBUNIT PROTEIN US3C"/>
    <property type="match status" value="1"/>
</dbReference>
<gene>
    <name evidence="8 12" type="primary">rpsC</name>
</gene>
<dbReference type="GO" id="GO:0006412">
    <property type="term" value="P:translation"/>
    <property type="evidence" value="ECO:0007669"/>
    <property type="project" value="UniProtKB-UniRule"/>
</dbReference>
<dbReference type="InterPro" id="IPR009019">
    <property type="entry name" value="KH_sf_prok-type"/>
</dbReference>
<protein>
    <recommendedName>
        <fullName evidence="7 8">Small ribosomal subunit protein uS3</fullName>
    </recommendedName>
</protein>
<dbReference type="CDD" id="cd02412">
    <property type="entry name" value="KH-II_30S_S3"/>
    <property type="match status" value="1"/>
</dbReference>
<keyword evidence="2 8" id="KW-0699">rRNA-binding</keyword>
<evidence type="ECO:0000256" key="9">
    <source>
        <dbReference type="RuleBase" id="RU003624"/>
    </source>
</evidence>
<evidence type="ECO:0000313" key="12">
    <source>
        <dbReference type="EMBL" id="AKQ01360.1"/>
    </source>
</evidence>
<dbReference type="HAMAP" id="MF_01309_B">
    <property type="entry name" value="Ribosomal_uS3_B"/>
    <property type="match status" value="1"/>
</dbReference>
<dbReference type="Pfam" id="PF00189">
    <property type="entry name" value="Ribosomal_S3_C"/>
    <property type="match status" value="1"/>
</dbReference>
<dbReference type="GO" id="GO:0003729">
    <property type="term" value="F:mRNA binding"/>
    <property type="evidence" value="ECO:0007669"/>
    <property type="project" value="UniProtKB-UniRule"/>
</dbReference>
<dbReference type="PROSITE" id="PS00548">
    <property type="entry name" value="RIBOSOMAL_S3"/>
    <property type="match status" value="1"/>
</dbReference>
<keyword evidence="10" id="KW-0175">Coiled coil</keyword>
<dbReference type="InterPro" id="IPR001351">
    <property type="entry name" value="Ribosomal_uS3_C"/>
</dbReference>
<organism evidence="12">
    <name type="scientific">uncultured Chloroflexi bacterium Rifle_16ft_4_minimus_17598</name>
    <dbReference type="NCBI Taxonomy" id="1665061"/>
    <lineage>
        <taxon>Bacteria</taxon>
        <taxon>Bacillati</taxon>
        <taxon>Chloroflexota</taxon>
        <taxon>environmental samples</taxon>
    </lineage>
</organism>
<dbReference type="GO" id="GO:0003735">
    <property type="term" value="F:structural constituent of ribosome"/>
    <property type="evidence" value="ECO:0007669"/>
    <property type="project" value="InterPro"/>
</dbReference>
<keyword evidence="5 8" id="KW-0687">Ribonucleoprotein</keyword>
<dbReference type="InterPro" id="IPR004087">
    <property type="entry name" value="KH_dom"/>
</dbReference>
<evidence type="ECO:0000259" key="11">
    <source>
        <dbReference type="PROSITE" id="PS50823"/>
    </source>
</evidence>
<dbReference type="InterPro" id="IPR018280">
    <property type="entry name" value="Ribosomal_uS3_CS"/>
</dbReference>
<dbReference type="PROSITE" id="PS50084">
    <property type="entry name" value="KH_TYPE_1"/>
    <property type="match status" value="1"/>
</dbReference>
<feature type="domain" description="KH type-2" evidence="11">
    <location>
        <begin position="39"/>
        <end position="107"/>
    </location>
</feature>
<sequence>MGRKVHPIGFRLGINKTWESRWFAKRGEYARQLHQDRNIRDLINKTTPRAGISQIEIERYPTSVHVTIHTSKPGIVIGRKGANVKELRTKLQELTNNSIKLDISETREPDLEANLVADNVANQLERRISHRRAMQRAVDAAMRAGAQGVKVMCSGRLSGSEMARRDWVREGRVPAQTLRADIDFAVAQALTTYGRIGVKVWIYKGEILPEAEAAPESMDVYVSE</sequence>
<dbReference type="SUPFAM" id="SSF54814">
    <property type="entry name" value="Prokaryotic type KH domain (KH-domain type II)"/>
    <property type="match status" value="1"/>
</dbReference>
<dbReference type="Pfam" id="PF07650">
    <property type="entry name" value="KH_2"/>
    <property type="match status" value="1"/>
</dbReference>
<dbReference type="NCBIfam" id="TIGR01009">
    <property type="entry name" value="rpsC_bact"/>
    <property type="match status" value="1"/>
</dbReference>
<dbReference type="Gene3D" id="3.30.1140.32">
    <property type="entry name" value="Ribosomal protein S3, C-terminal domain"/>
    <property type="match status" value="1"/>
</dbReference>
<dbReference type="InterPro" id="IPR015946">
    <property type="entry name" value="KH_dom-like_a/b"/>
</dbReference>
<evidence type="ECO:0000256" key="10">
    <source>
        <dbReference type="SAM" id="Coils"/>
    </source>
</evidence>
<dbReference type="SUPFAM" id="SSF54821">
    <property type="entry name" value="Ribosomal protein S3 C-terminal domain"/>
    <property type="match status" value="1"/>
</dbReference>
<evidence type="ECO:0000256" key="4">
    <source>
        <dbReference type="ARBA" id="ARBA00022980"/>
    </source>
</evidence>
<dbReference type="FunFam" id="3.30.300.20:FF:000001">
    <property type="entry name" value="30S ribosomal protein S3"/>
    <property type="match status" value="1"/>
</dbReference>